<dbReference type="InterPro" id="IPR025662">
    <property type="entry name" value="Sigma_54_int_dom_ATP-bd_1"/>
</dbReference>
<dbReference type="EMBL" id="CP158453">
    <property type="protein sequence ID" value="XBX98461.1"/>
    <property type="molecule type" value="Genomic_DNA"/>
</dbReference>
<keyword evidence="2" id="KW-0067">ATP-binding</keyword>
<dbReference type="Gene3D" id="3.30.450.20">
    <property type="entry name" value="PAS domain"/>
    <property type="match status" value="2"/>
</dbReference>
<organism evidence="6">
    <name type="scientific">Heyndrickxia faecalis</name>
    <dbReference type="NCBI Taxonomy" id="2824910"/>
    <lineage>
        <taxon>Bacteria</taxon>
        <taxon>Bacillati</taxon>
        <taxon>Bacillota</taxon>
        <taxon>Bacilli</taxon>
        <taxon>Bacillales</taxon>
        <taxon>Bacillaceae</taxon>
        <taxon>Heyndrickxia</taxon>
    </lineage>
</organism>
<dbReference type="CDD" id="cd00009">
    <property type="entry name" value="AAA"/>
    <property type="match status" value="1"/>
</dbReference>
<reference evidence="6" key="1">
    <citation type="submission" date="2024-06" db="EMBL/GenBank/DDBJ databases">
        <authorList>
            <person name="Huang C.H."/>
            <person name="Ting Y.S."/>
            <person name="Cheng Y.H."/>
        </authorList>
    </citation>
    <scope>NUCLEOTIDE SEQUENCE</scope>
    <source>
        <strain evidence="6">TCI803</strain>
    </source>
</reference>
<dbReference type="InterPro" id="IPR035965">
    <property type="entry name" value="PAS-like_dom_sf"/>
</dbReference>
<evidence type="ECO:0000313" key="6">
    <source>
        <dbReference type="EMBL" id="XBX98461.1"/>
    </source>
</evidence>
<evidence type="ECO:0000256" key="2">
    <source>
        <dbReference type="ARBA" id="ARBA00022840"/>
    </source>
</evidence>
<dbReference type="SUPFAM" id="SSF52540">
    <property type="entry name" value="P-loop containing nucleoside triphosphate hydrolases"/>
    <property type="match status" value="1"/>
</dbReference>
<dbReference type="Pfam" id="PF00989">
    <property type="entry name" value="PAS"/>
    <property type="match status" value="1"/>
</dbReference>
<dbReference type="PROSITE" id="PS00675">
    <property type="entry name" value="SIGMA54_INTERACT_1"/>
    <property type="match status" value="1"/>
</dbReference>
<evidence type="ECO:0000259" key="5">
    <source>
        <dbReference type="PROSITE" id="PS50113"/>
    </source>
</evidence>
<feature type="domain" description="PAS" evidence="4">
    <location>
        <begin position="117"/>
        <end position="169"/>
    </location>
</feature>
<dbReference type="InterPro" id="IPR000700">
    <property type="entry name" value="PAS-assoc_C"/>
</dbReference>
<feature type="domain" description="Sigma-54 factor interaction" evidence="3">
    <location>
        <begin position="259"/>
        <end position="351"/>
    </location>
</feature>
<dbReference type="InterPro" id="IPR027417">
    <property type="entry name" value="P-loop_NTPase"/>
</dbReference>
<dbReference type="Pfam" id="PF00158">
    <property type="entry name" value="Sigma54_activat"/>
    <property type="match status" value="1"/>
</dbReference>
<dbReference type="PROSITE" id="PS50113">
    <property type="entry name" value="PAC"/>
    <property type="match status" value="1"/>
</dbReference>
<dbReference type="GO" id="GO:0005524">
    <property type="term" value="F:ATP binding"/>
    <property type="evidence" value="ECO:0007669"/>
    <property type="project" value="UniProtKB-KW"/>
</dbReference>
<dbReference type="GeneID" id="93258393"/>
<name>A0AAU7WIE8_9BACI</name>
<dbReference type="AlphaFoldDB" id="A0AAU7WIE8"/>
<dbReference type="PROSITE" id="PS50112">
    <property type="entry name" value="PAS"/>
    <property type="match status" value="1"/>
</dbReference>
<gene>
    <name evidence="6" type="ORF">ABR335_02290</name>
</gene>
<dbReference type="InterPro" id="IPR002078">
    <property type="entry name" value="Sigma_54_int"/>
</dbReference>
<evidence type="ECO:0000259" key="3">
    <source>
        <dbReference type="PROSITE" id="PS50045"/>
    </source>
</evidence>
<dbReference type="GO" id="GO:0006355">
    <property type="term" value="P:regulation of DNA-templated transcription"/>
    <property type="evidence" value="ECO:0007669"/>
    <property type="project" value="InterPro"/>
</dbReference>
<feature type="domain" description="PAC" evidence="5">
    <location>
        <begin position="184"/>
        <end position="236"/>
    </location>
</feature>
<keyword evidence="1" id="KW-0547">Nucleotide-binding</keyword>
<dbReference type="SUPFAM" id="SSF55785">
    <property type="entry name" value="PYP-like sensor domain (PAS domain)"/>
    <property type="match status" value="2"/>
</dbReference>
<dbReference type="Gene3D" id="3.40.50.300">
    <property type="entry name" value="P-loop containing nucleotide triphosphate hydrolases"/>
    <property type="match status" value="1"/>
</dbReference>
<proteinExistence type="predicted"/>
<dbReference type="NCBIfam" id="TIGR00229">
    <property type="entry name" value="sensory_box"/>
    <property type="match status" value="1"/>
</dbReference>
<dbReference type="CDD" id="cd00130">
    <property type="entry name" value="PAS"/>
    <property type="match status" value="1"/>
</dbReference>
<dbReference type="PANTHER" id="PTHR32071:SF57">
    <property type="entry name" value="C4-DICARBOXYLATE TRANSPORT TRANSCRIPTIONAL REGULATORY PROTEIN DCTD"/>
    <property type="match status" value="1"/>
</dbReference>
<protein>
    <submittedName>
        <fullName evidence="6">Sigma 54-interacting transcriptional regulator</fullName>
    </submittedName>
</protein>
<dbReference type="PANTHER" id="PTHR32071">
    <property type="entry name" value="TRANSCRIPTIONAL REGULATORY PROTEIN"/>
    <property type="match status" value="1"/>
</dbReference>
<dbReference type="PROSITE" id="PS50045">
    <property type="entry name" value="SIGMA54_INTERACT_4"/>
    <property type="match status" value="1"/>
</dbReference>
<dbReference type="Pfam" id="PF13188">
    <property type="entry name" value="PAS_8"/>
    <property type="match status" value="1"/>
</dbReference>
<dbReference type="RefSeq" id="WP_350346468.1">
    <property type="nucleotide sequence ID" value="NZ_CP158453.1"/>
</dbReference>
<dbReference type="InterPro" id="IPR000014">
    <property type="entry name" value="PAS"/>
</dbReference>
<sequence length="351" mass="40253">MKSLIPENRLWENIFSSMYNGLVVIDKNNKILMMNSSAEELLNIKCKNDPDIHIRNIIPKTELPGMAKQRNTNAGEEIVINNRRLLINRTPLYENHKLLGAIIVIQDITQMERYRDHLKKMEAIIEFSTDGIYVTDHNGITILVNSEYENITGFKREELIGNHMADLMEQGYIDQSVSLLVLERKKRISIMQKINGKKDVIVTGNPVFDETGNIEMVVTSVRDITHLNDMRQELEKAKYFSELNYNRYTFKMNDPRQPIIFKSQKMRQIYDEVKLISPHPTSVLISGESGTGKEVVANLIHKLSDRKDKPFIKVNCGAIPESLMESELFGYEKGAFTGGSRGRENRTFGIS</sequence>
<dbReference type="SMART" id="SM00091">
    <property type="entry name" value="PAS"/>
    <property type="match status" value="2"/>
</dbReference>
<dbReference type="InterPro" id="IPR013767">
    <property type="entry name" value="PAS_fold"/>
</dbReference>
<accession>A0AAU7WIE8</accession>
<evidence type="ECO:0000259" key="4">
    <source>
        <dbReference type="PROSITE" id="PS50112"/>
    </source>
</evidence>
<evidence type="ECO:0000256" key="1">
    <source>
        <dbReference type="ARBA" id="ARBA00022741"/>
    </source>
</evidence>